<dbReference type="Pfam" id="PF07238">
    <property type="entry name" value="PilZ"/>
    <property type="match status" value="2"/>
</dbReference>
<dbReference type="Gene3D" id="2.40.10.220">
    <property type="entry name" value="predicted glycosyltransferase like domains"/>
    <property type="match status" value="1"/>
</dbReference>
<name>A0A975HI39_9GAMM</name>
<feature type="domain" description="PilZ" evidence="2">
    <location>
        <begin position="162"/>
        <end position="244"/>
    </location>
</feature>
<proteinExistence type="predicted"/>
<dbReference type="EMBL" id="CP072110">
    <property type="protein sequence ID" value="QTH63841.1"/>
    <property type="molecule type" value="Genomic_DNA"/>
</dbReference>
<feature type="domain" description="PilZ" evidence="2">
    <location>
        <begin position="508"/>
        <end position="590"/>
    </location>
</feature>
<dbReference type="RefSeq" id="WP_208831896.1">
    <property type="nucleotide sequence ID" value="NZ_CP072110.1"/>
</dbReference>
<evidence type="ECO:0000259" key="2">
    <source>
        <dbReference type="Pfam" id="PF07238"/>
    </source>
</evidence>
<dbReference type="GO" id="GO:0035438">
    <property type="term" value="F:cyclic-di-GMP binding"/>
    <property type="evidence" value="ECO:0007669"/>
    <property type="project" value="InterPro"/>
</dbReference>
<dbReference type="InterPro" id="IPR009875">
    <property type="entry name" value="PilZ_domain"/>
</dbReference>
<keyword evidence="4" id="KW-1185">Reference proteome</keyword>
<accession>A0A975HI39</accession>
<sequence length="842" mass="96595">MSAELQEFNDLIEDLKSVINQPNFDKVFKSKAADVPKAKQFLIKMELKRLAQPSGRLLDLRGHVKGDPVEYEYQDKTHYLDEIGRQIFEDQTKKFGQYTVGVYEAVMNAENNNRVIHKKEQQQRLKEKNQPDKPDAIKNKTSESASKSLSGRTIEFTHYGIRTEERMNFSIAVEIQFGLGNVLKAVSSDLSVGGIKVKIPNSKPASVGQKIAIYLTGLEQEFELGLKDGIQYEIVGIDEVSDTHKYIRAKRTFKEDIATFDEFLGNFINGNKRRYKVNFDNTLEAVTVKGFEQYYLPRVTSLPVFLRHANERFLPTLALATENNRSVLGHFSDENKNLVFQQILSQKRIARLARQDSPIKQTLLYSFTHAKGGKLYFYSATSEELNAHPKLRSLFIGFGSRKDSWNVFKLQLAEANADDAHLPLSIPDTASKEIQKLNRPPSPKVQGLLKGLSYVVVFTPLKNEQSTQNYQATYQYDRTQLSLLKPFSHPKLKQYINIEVETIDYVNLRSEERYLYKTSVVVDLPDDSGQISGSSRDISTYGLQVVTDTEAPFKKGDIIVLGLPDFQKVTQKFKLDKLAYEVMAISRDKTIMNLKVYDPRGGHQGRRFFYKLIRQNINKLTPTKIESKYPGLSKALRNIFAKHSKNMAMYINKDHGKFSVNIVGKGPQPNLLHHLMRQFPPEKGKVNLYPLVKDNAVNNTYAPIINEIERTHRPREIDLFVRYRPNQDSVERSFVCYFGDQFLAHDMLHSFVDASSKKDVFLAFRLFLSKTGRPDMNFVSNEIKYIHHYAMHKAKELEGELWSIIGVVDIVDISEEVMLQIGLSSERINQQESIKRQLLSQW</sequence>
<dbReference type="AlphaFoldDB" id="A0A975HI39"/>
<feature type="compositionally biased region" description="Basic and acidic residues" evidence="1">
    <location>
        <begin position="120"/>
        <end position="141"/>
    </location>
</feature>
<evidence type="ECO:0000313" key="3">
    <source>
        <dbReference type="EMBL" id="QTH63841.1"/>
    </source>
</evidence>
<dbReference type="KEGG" id="psym:J1N51_14195"/>
<gene>
    <name evidence="3" type="ORF">J1N51_14195</name>
</gene>
<evidence type="ECO:0000256" key="1">
    <source>
        <dbReference type="SAM" id="MobiDB-lite"/>
    </source>
</evidence>
<feature type="region of interest" description="Disordered" evidence="1">
    <location>
        <begin position="120"/>
        <end position="149"/>
    </location>
</feature>
<protein>
    <submittedName>
        <fullName evidence="3">PilZ domain-containing protein</fullName>
    </submittedName>
</protein>
<organism evidence="3 4">
    <name type="scientific">Psychrosphaera ytuae</name>
    <dbReference type="NCBI Taxonomy" id="2820710"/>
    <lineage>
        <taxon>Bacteria</taxon>
        <taxon>Pseudomonadati</taxon>
        <taxon>Pseudomonadota</taxon>
        <taxon>Gammaproteobacteria</taxon>
        <taxon>Alteromonadales</taxon>
        <taxon>Pseudoalteromonadaceae</taxon>
        <taxon>Psychrosphaera</taxon>
    </lineage>
</organism>
<dbReference type="Proteomes" id="UP000682739">
    <property type="component" value="Chromosome"/>
</dbReference>
<evidence type="ECO:0000313" key="4">
    <source>
        <dbReference type="Proteomes" id="UP000682739"/>
    </source>
</evidence>
<reference evidence="3" key="1">
    <citation type="submission" date="2021-03" db="EMBL/GenBank/DDBJ databases">
        <title>Description of Psychrosphaera ytuae sp. nov. isolated from deep sea sediment of South China Sea.</title>
        <authorList>
            <person name="Zhang J."/>
            <person name="Xu X.-D."/>
        </authorList>
    </citation>
    <scope>NUCLEOTIDE SEQUENCE</scope>
    <source>
        <strain evidence="3">MTZ26</strain>
    </source>
</reference>